<dbReference type="PANTHER" id="PTHR46558:SF4">
    <property type="entry name" value="DNA-BIDING PHAGE PROTEIN"/>
    <property type="match status" value="1"/>
</dbReference>
<keyword evidence="2" id="KW-1133">Transmembrane helix</keyword>
<organism evidence="4 5">
    <name type="scientific">Lentilactobacillus raoultii</name>
    <dbReference type="NCBI Taxonomy" id="1987503"/>
    <lineage>
        <taxon>Bacteria</taxon>
        <taxon>Bacillati</taxon>
        <taxon>Bacillota</taxon>
        <taxon>Bacilli</taxon>
        <taxon>Lactobacillales</taxon>
        <taxon>Lactobacillaceae</taxon>
        <taxon>Lentilactobacillus</taxon>
    </lineage>
</organism>
<keyword evidence="2" id="KW-0812">Transmembrane</keyword>
<dbReference type="PANTHER" id="PTHR46558">
    <property type="entry name" value="TRACRIPTIONAL REGULATORY PROTEIN-RELATED-RELATED"/>
    <property type="match status" value="1"/>
</dbReference>
<dbReference type="CDD" id="cd00093">
    <property type="entry name" value="HTH_XRE"/>
    <property type="match status" value="1"/>
</dbReference>
<name>A0ABW3PI89_9LACO</name>
<dbReference type="Pfam" id="PF01381">
    <property type="entry name" value="HTH_3"/>
    <property type="match status" value="1"/>
</dbReference>
<dbReference type="SUPFAM" id="SSF47413">
    <property type="entry name" value="lambda repressor-like DNA-binding domains"/>
    <property type="match status" value="1"/>
</dbReference>
<gene>
    <name evidence="4" type="ORF">ACFQ22_06625</name>
</gene>
<evidence type="ECO:0000259" key="3">
    <source>
        <dbReference type="PROSITE" id="PS50943"/>
    </source>
</evidence>
<dbReference type="PROSITE" id="PS50943">
    <property type="entry name" value="HTH_CROC1"/>
    <property type="match status" value="1"/>
</dbReference>
<dbReference type="Proteomes" id="UP001597156">
    <property type="component" value="Unassembled WGS sequence"/>
</dbReference>
<feature type="transmembrane region" description="Helical" evidence="2">
    <location>
        <begin position="136"/>
        <end position="159"/>
    </location>
</feature>
<reference evidence="5" key="1">
    <citation type="journal article" date="2019" name="Int. J. Syst. Evol. Microbiol.">
        <title>The Global Catalogue of Microorganisms (GCM) 10K type strain sequencing project: providing services to taxonomists for standard genome sequencing and annotation.</title>
        <authorList>
            <consortium name="The Broad Institute Genomics Platform"/>
            <consortium name="The Broad Institute Genome Sequencing Center for Infectious Disease"/>
            <person name="Wu L."/>
            <person name="Ma J."/>
        </authorList>
    </citation>
    <scope>NUCLEOTIDE SEQUENCE [LARGE SCALE GENOMIC DNA]</scope>
    <source>
        <strain evidence="5">CCUG 71848</strain>
    </source>
</reference>
<evidence type="ECO:0000313" key="5">
    <source>
        <dbReference type="Proteomes" id="UP001597156"/>
    </source>
</evidence>
<keyword evidence="1" id="KW-0238">DNA-binding</keyword>
<evidence type="ECO:0000256" key="1">
    <source>
        <dbReference type="ARBA" id="ARBA00023125"/>
    </source>
</evidence>
<protein>
    <submittedName>
        <fullName evidence="4">Helix-turn-helix transcriptional regulator</fullName>
    </submittedName>
</protein>
<comment type="caution">
    <text evidence="4">The sequence shown here is derived from an EMBL/GenBank/DDBJ whole genome shotgun (WGS) entry which is preliminary data.</text>
</comment>
<feature type="transmembrane region" description="Helical" evidence="2">
    <location>
        <begin position="101"/>
        <end position="124"/>
    </location>
</feature>
<sequence>MDNLPNQLKKARLKKGLSQQEVADELQVTRQSISKWENGHVCPDLYNLTLLSQLYEVPLDILIKNNRHFDLQIEADREEFIRVFTLLQQRELERVNKIEHYLMIAITICGLIPVLGLITSIYAVLQRPRRAAHNSFWWQSILILAISLIINSSLAYLVVTHHWLHLFVH</sequence>
<feature type="domain" description="HTH cro/C1-type" evidence="3">
    <location>
        <begin position="8"/>
        <end position="62"/>
    </location>
</feature>
<accession>A0ABW3PI89</accession>
<evidence type="ECO:0000256" key="2">
    <source>
        <dbReference type="SAM" id="Phobius"/>
    </source>
</evidence>
<proteinExistence type="predicted"/>
<keyword evidence="5" id="KW-1185">Reference proteome</keyword>
<dbReference type="InterPro" id="IPR010982">
    <property type="entry name" value="Lambda_DNA-bd_dom_sf"/>
</dbReference>
<dbReference type="SMART" id="SM00530">
    <property type="entry name" value="HTH_XRE"/>
    <property type="match status" value="1"/>
</dbReference>
<keyword evidence="2" id="KW-0472">Membrane</keyword>
<dbReference type="InterPro" id="IPR001387">
    <property type="entry name" value="Cro/C1-type_HTH"/>
</dbReference>
<evidence type="ECO:0000313" key="4">
    <source>
        <dbReference type="EMBL" id="MFD1125024.1"/>
    </source>
</evidence>
<dbReference type="EMBL" id="JBHTLH010000019">
    <property type="protein sequence ID" value="MFD1125024.1"/>
    <property type="molecule type" value="Genomic_DNA"/>
</dbReference>
<dbReference type="RefSeq" id="WP_121977956.1">
    <property type="nucleotide sequence ID" value="NZ_JBHTLH010000019.1"/>
</dbReference>
<dbReference type="Gene3D" id="1.10.260.40">
    <property type="entry name" value="lambda repressor-like DNA-binding domains"/>
    <property type="match status" value="1"/>
</dbReference>